<dbReference type="InterPro" id="IPR005496">
    <property type="entry name" value="Integral_membrane_TerC"/>
</dbReference>
<keyword evidence="4 6" id="KW-1133">Transmembrane helix</keyword>
<sequence length="252" mass="27714">MDWLSDPQNWIALVTLTVLEIILGIDNIVVISILSGKLPPHQRQQARTIGLSLALITRVLLLLSLSWLIGLTRPLFTIWQNSFSLRDLILMGGGLFLLAKGTREIHHTMEVREQTGEFVAKTTFLSIILQILLLDLVFSLDSVITAIGMAQKIEIMVAAILIAVLVMLLGAGIISRFIHQHPSIKMLALSFLLMIGVTLIAEGLELHIPKGYLYFAMGFSGLVETLNIMAGHRRVAAAPALTTDEENHPSNP</sequence>
<organism evidence="7">
    <name type="scientific">Desulfobacca acetoxidans</name>
    <dbReference type="NCBI Taxonomy" id="60893"/>
    <lineage>
        <taxon>Bacteria</taxon>
        <taxon>Pseudomonadati</taxon>
        <taxon>Thermodesulfobacteriota</taxon>
        <taxon>Desulfobaccia</taxon>
        <taxon>Desulfobaccales</taxon>
        <taxon>Desulfobaccaceae</taxon>
        <taxon>Desulfobacca</taxon>
    </lineage>
</organism>
<evidence type="ECO:0000256" key="4">
    <source>
        <dbReference type="ARBA" id="ARBA00022989"/>
    </source>
</evidence>
<evidence type="ECO:0000313" key="7">
    <source>
        <dbReference type="EMBL" id="HGS04484.1"/>
    </source>
</evidence>
<feature type="transmembrane region" description="Helical" evidence="6">
    <location>
        <begin position="12"/>
        <end position="36"/>
    </location>
</feature>
<evidence type="ECO:0000256" key="1">
    <source>
        <dbReference type="ARBA" id="ARBA00004141"/>
    </source>
</evidence>
<feature type="transmembrane region" description="Helical" evidence="6">
    <location>
        <begin position="155"/>
        <end position="174"/>
    </location>
</feature>
<dbReference type="EMBL" id="DSXI01000108">
    <property type="protein sequence ID" value="HGS04484.1"/>
    <property type="molecule type" value="Genomic_DNA"/>
</dbReference>
<dbReference type="PANTHER" id="PTHR30238:SF4">
    <property type="entry name" value="SLL1022 PROTEIN"/>
    <property type="match status" value="1"/>
</dbReference>
<dbReference type="PANTHER" id="PTHR30238">
    <property type="entry name" value="MEMBRANE BOUND PREDICTED REDOX MODULATOR"/>
    <property type="match status" value="1"/>
</dbReference>
<dbReference type="AlphaFoldDB" id="A0A7V4LC94"/>
<evidence type="ECO:0000256" key="2">
    <source>
        <dbReference type="ARBA" id="ARBA00007511"/>
    </source>
</evidence>
<evidence type="ECO:0000256" key="6">
    <source>
        <dbReference type="SAM" id="Phobius"/>
    </source>
</evidence>
<feature type="transmembrane region" description="Helical" evidence="6">
    <location>
        <begin position="83"/>
        <end position="102"/>
    </location>
</feature>
<name>A0A7V4LC94_9BACT</name>
<comment type="caution">
    <text evidence="7">The sequence shown here is derived from an EMBL/GenBank/DDBJ whole genome shotgun (WGS) entry which is preliminary data.</text>
</comment>
<dbReference type="Pfam" id="PF03741">
    <property type="entry name" value="TerC"/>
    <property type="match status" value="1"/>
</dbReference>
<feature type="transmembrane region" description="Helical" evidence="6">
    <location>
        <begin position="123"/>
        <end position="149"/>
    </location>
</feature>
<keyword evidence="5 6" id="KW-0472">Membrane</keyword>
<gene>
    <name evidence="7" type="ORF">ENT08_01900</name>
</gene>
<feature type="transmembrane region" description="Helical" evidence="6">
    <location>
        <begin position="48"/>
        <end position="71"/>
    </location>
</feature>
<accession>A0A7V4LC94</accession>
<feature type="transmembrane region" description="Helical" evidence="6">
    <location>
        <begin position="186"/>
        <end position="206"/>
    </location>
</feature>
<dbReference type="GO" id="GO:0016020">
    <property type="term" value="C:membrane"/>
    <property type="evidence" value="ECO:0007669"/>
    <property type="project" value="UniProtKB-SubCell"/>
</dbReference>
<protein>
    <submittedName>
        <fullName evidence="7">TerC family protein</fullName>
    </submittedName>
</protein>
<evidence type="ECO:0000256" key="3">
    <source>
        <dbReference type="ARBA" id="ARBA00022692"/>
    </source>
</evidence>
<keyword evidence="3 6" id="KW-0812">Transmembrane</keyword>
<comment type="similarity">
    <text evidence="2">Belongs to the TerC family.</text>
</comment>
<proteinExistence type="inferred from homology"/>
<reference evidence="7" key="1">
    <citation type="journal article" date="2020" name="mSystems">
        <title>Genome- and Community-Level Interaction Insights into Carbon Utilization and Element Cycling Functions of Hydrothermarchaeota in Hydrothermal Sediment.</title>
        <authorList>
            <person name="Zhou Z."/>
            <person name="Liu Y."/>
            <person name="Xu W."/>
            <person name="Pan J."/>
            <person name="Luo Z.H."/>
            <person name="Li M."/>
        </authorList>
    </citation>
    <scope>NUCLEOTIDE SEQUENCE [LARGE SCALE GENOMIC DNA]</scope>
    <source>
        <strain evidence="7">SpSt-548</strain>
    </source>
</reference>
<evidence type="ECO:0000256" key="5">
    <source>
        <dbReference type="ARBA" id="ARBA00023136"/>
    </source>
</evidence>
<comment type="subcellular location">
    <subcellularLocation>
        <location evidence="1">Membrane</location>
        <topology evidence="1">Multi-pass membrane protein</topology>
    </subcellularLocation>
</comment>